<organism evidence="1 2">
    <name type="scientific">Mytilus galloprovincialis</name>
    <name type="common">Mediterranean mussel</name>
    <dbReference type="NCBI Taxonomy" id="29158"/>
    <lineage>
        <taxon>Eukaryota</taxon>
        <taxon>Metazoa</taxon>
        <taxon>Spiralia</taxon>
        <taxon>Lophotrochozoa</taxon>
        <taxon>Mollusca</taxon>
        <taxon>Bivalvia</taxon>
        <taxon>Autobranchia</taxon>
        <taxon>Pteriomorphia</taxon>
        <taxon>Mytilida</taxon>
        <taxon>Mytiloidea</taxon>
        <taxon>Mytilidae</taxon>
        <taxon>Mytilinae</taxon>
        <taxon>Mytilus</taxon>
    </lineage>
</organism>
<proteinExistence type="predicted"/>
<feature type="non-terminal residue" evidence="1">
    <location>
        <position position="121"/>
    </location>
</feature>
<dbReference type="OrthoDB" id="6072490at2759"/>
<name>A0A8B6DQU4_MYTGA</name>
<dbReference type="AlphaFoldDB" id="A0A8B6DQU4"/>
<protein>
    <submittedName>
        <fullName evidence="1">Uncharacterized protein</fullName>
    </submittedName>
</protein>
<comment type="caution">
    <text evidence="1">The sequence shown here is derived from an EMBL/GenBank/DDBJ whole genome shotgun (WGS) entry which is preliminary data.</text>
</comment>
<evidence type="ECO:0000313" key="2">
    <source>
        <dbReference type="Proteomes" id="UP000596742"/>
    </source>
</evidence>
<sequence length="121" mass="13591">MAQFLGKWNSVSINNAEAVGKVLGYTDEGIKKFKESKWTFEFTKDGDKFSITNQSDNTPKTTNTYEEGKELVTKNSFGQGLKLTLKFDSDSQITVLEKMELPGGWKNVKLVRKVEGNKMTA</sequence>
<evidence type="ECO:0000313" key="1">
    <source>
        <dbReference type="EMBL" id="VDI23732.1"/>
    </source>
</evidence>
<dbReference type="EMBL" id="UYJE01003964">
    <property type="protein sequence ID" value="VDI23732.1"/>
    <property type="molecule type" value="Genomic_DNA"/>
</dbReference>
<dbReference type="InterPro" id="IPR012674">
    <property type="entry name" value="Calycin"/>
</dbReference>
<dbReference type="GO" id="GO:0008289">
    <property type="term" value="F:lipid binding"/>
    <property type="evidence" value="ECO:0007669"/>
    <property type="project" value="UniProtKB-KW"/>
</dbReference>
<dbReference type="Gene3D" id="2.40.128.20">
    <property type="match status" value="1"/>
</dbReference>
<dbReference type="SUPFAM" id="SSF50814">
    <property type="entry name" value="Lipocalins"/>
    <property type="match status" value="1"/>
</dbReference>
<accession>A0A8B6DQU4</accession>
<keyword evidence="2" id="KW-1185">Reference proteome</keyword>
<gene>
    <name evidence="1" type="ORF">MGAL_10B077753</name>
</gene>
<dbReference type="Proteomes" id="UP000596742">
    <property type="component" value="Unassembled WGS sequence"/>
</dbReference>
<reference evidence="1" key="1">
    <citation type="submission" date="2018-11" db="EMBL/GenBank/DDBJ databases">
        <authorList>
            <person name="Alioto T."/>
            <person name="Alioto T."/>
        </authorList>
    </citation>
    <scope>NUCLEOTIDE SEQUENCE</scope>
</reference>